<evidence type="ECO:0000313" key="5">
    <source>
        <dbReference type="Proteomes" id="UP000698059"/>
    </source>
</evidence>
<feature type="domain" description="Tryptophan synthase beta chain-like PALP" evidence="3">
    <location>
        <begin position="9"/>
        <end position="305"/>
    </location>
</feature>
<gene>
    <name evidence="4" type="ORF">JOD49_001762</name>
</gene>
<sequence>MPALVSTLTDLIGDTPLLELARYGRNRGLGARILGKIELLNPVGSVKDRIAWGIVRDAEERGLLGPGGSIVDLTSGNTGIALAAIAASRGYRSTFYVGDNVSPDKLALIHAFGAEIVLVENEFFLDPEALDTLRERAATEHPEAYFTDQLANPANPRVHYATTGPEIWAATGGEVDVLVGGVGTGGTLSGAGRYLKERRPGLRVVVAEPGLGSIPSEENLYPREIDGVHKITEAEPQQIPANFDQSIADEFIAVETEDAFATSRALAREEGLLAGTSSGAIVLAATRVAERPENAGRTIVAILPDSAERYLSAGIFDAPLGTPEAALIG</sequence>
<dbReference type="SUPFAM" id="SSF53686">
    <property type="entry name" value="Tryptophan synthase beta subunit-like PLP-dependent enzymes"/>
    <property type="match status" value="1"/>
</dbReference>
<evidence type="ECO:0000259" key="3">
    <source>
        <dbReference type="Pfam" id="PF00291"/>
    </source>
</evidence>
<protein>
    <submittedName>
        <fullName evidence="4">Cysteine synthase A</fullName>
        <ecNumber evidence="4">2.5.1.47</ecNumber>
    </submittedName>
</protein>
<reference evidence="4 5" key="1">
    <citation type="submission" date="2021-01" db="EMBL/GenBank/DDBJ databases">
        <title>Sequencing the genomes of 1000 actinobacteria strains.</title>
        <authorList>
            <person name="Klenk H.-P."/>
        </authorList>
    </citation>
    <scope>NUCLEOTIDE SEQUENCE [LARGE SCALE GENOMIC DNA]</scope>
    <source>
        <strain evidence="4 5">DSM 46000</strain>
    </source>
</reference>
<keyword evidence="5" id="KW-1185">Reference proteome</keyword>
<dbReference type="PANTHER" id="PTHR10314">
    <property type="entry name" value="CYSTATHIONINE BETA-SYNTHASE"/>
    <property type="match status" value="1"/>
</dbReference>
<dbReference type="Pfam" id="PF00291">
    <property type="entry name" value="PALP"/>
    <property type="match status" value="1"/>
</dbReference>
<dbReference type="InterPro" id="IPR036052">
    <property type="entry name" value="TrpB-like_PALP_sf"/>
</dbReference>
<dbReference type="EC" id="2.5.1.47" evidence="4"/>
<evidence type="ECO:0000256" key="2">
    <source>
        <dbReference type="ARBA" id="ARBA00022898"/>
    </source>
</evidence>
<dbReference type="EMBL" id="JAFBBO010000001">
    <property type="protein sequence ID" value="MBM7478842.1"/>
    <property type="molecule type" value="Genomic_DNA"/>
</dbReference>
<dbReference type="CDD" id="cd01561">
    <property type="entry name" value="CBS_like"/>
    <property type="match status" value="1"/>
</dbReference>
<keyword evidence="2" id="KW-0663">Pyridoxal phosphate</keyword>
<accession>A0ABS2LEN1</accession>
<dbReference type="InterPro" id="IPR001926">
    <property type="entry name" value="TrpB-like_PALP"/>
</dbReference>
<keyword evidence="4" id="KW-0808">Transferase</keyword>
<organism evidence="4 5">
    <name type="scientific">Oerskovia jenensis</name>
    <dbReference type="NCBI Taxonomy" id="162169"/>
    <lineage>
        <taxon>Bacteria</taxon>
        <taxon>Bacillati</taxon>
        <taxon>Actinomycetota</taxon>
        <taxon>Actinomycetes</taxon>
        <taxon>Micrococcales</taxon>
        <taxon>Cellulomonadaceae</taxon>
        <taxon>Oerskovia</taxon>
    </lineage>
</organism>
<evidence type="ECO:0000256" key="1">
    <source>
        <dbReference type="ARBA" id="ARBA00001933"/>
    </source>
</evidence>
<dbReference type="GO" id="GO:0004124">
    <property type="term" value="F:cysteine synthase activity"/>
    <property type="evidence" value="ECO:0007669"/>
    <property type="project" value="UniProtKB-EC"/>
</dbReference>
<dbReference type="InterPro" id="IPR050214">
    <property type="entry name" value="Cys_Synth/Cystath_Beta-Synth"/>
</dbReference>
<dbReference type="RefSeq" id="WP_239525178.1">
    <property type="nucleotide sequence ID" value="NZ_BAAAVF010000012.1"/>
</dbReference>
<comment type="caution">
    <text evidence="4">The sequence shown here is derived from an EMBL/GenBank/DDBJ whole genome shotgun (WGS) entry which is preliminary data.</text>
</comment>
<comment type="cofactor">
    <cofactor evidence="1">
        <name>pyridoxal 5'-phosphate</name>
        <dbReference type="ChEBI" id="CHEBI:597326"/>
    </cofactor>
</comment>
<evidence type="ECO:0000313" key="4">
    <source>
        <dbReference type="EMBL" id="MBM7478842.1"/>
    </source>
</evidence>
<proteinExistence type="predicted"/>
<dbReference type="Proteomes" id="UP000698059">
    <property type="component" value="Unassembled WGS sequence"/>
</dbReference>
<name>A0ABS2LEN1_9CELL</name>
<dbReference type="Gene3D" id="3.40.50.1100">
    <property type="match status" value="2"/>
</dbReference>